<gene>
    <name evidence="2" type="ORF">PSON_ATCC_30995.1.T0120112</name>
</gene>
<dbReference type="EMBL" id="CAJJDN010000012">
    <property type="protein sequence ID" value="CAD8058260.1"/>
    <property type="molecule type" value="Genomic_DNA"/>
</dbReference>
<sequence length="1278" mass="152233">MDIQDKHKVNSILSKSPLTITKQEFHQVSELILEYKLNGFVMVLLRMQEYYLYFDIPLSIKHNIDLLSYMDQERINFFELIGYTYFNYGTYLNFYQNLVLFKYKQITRLTQQNSILLHKVIGDIVASVWWHYEFFKQTTHCLFGNQYCKLVKIIQNEQNGKNEQMNLQEYSKLSKYFQLIISNSLSYNLNETQLSQDADEFIQILLKKDELKFLDILIYIQQTSSISLKKRLIYYKLLFYYWLISKQSQLSRETQQKQKTILSKSTIQYRNTQSQSTSRIFGNQQQSGIFCSSIMGSRIQSHLSSSSIRFKKTSNQIKQYLQENVINLEESLQDSELSIQFDQYNEHFQNLIEGLSIYEINNWSDLVDLSDQSIQILKSVLEIINIEKLVQAYSDKYISLKSYCLIINSTENFNQHVQFIDQLANKTQYYQFPNPTEQFYIFYDYIKTKPQIEQIEIIGLIGLRLQFTKSQVNTFYRCLQLEVQDHFTVTEAAIRLKSIQTTQNCLKNRDWLSQINQEDWLMLKGIVFQQCLIDIFYLIVQCCFEQQIYLNTWHIILKNLFQIIIVSQSKDILLHFFQFVISNEGDFSSFINLFLVTEPPKFQNTQFQDVLNFVERILILENLNKKINILKGFQVVYPFPQIFYIDFIINNISESSNSLISYIKIKYNQHNEELLSQICFILHQSDQEFYSKFISPEDTPGLDLQFQVESQLSQQQALLFHQKIVKQLNLPLKEDVINSIQNYLNPLKGNCKSVIKELDQNIFIHQIREIQDQQILEYVLNHKQYIEKSVDKKVSYAKFRIQKKLQQIDNLIDKYQKYLLSVKQINKKMKFPQRSKYYVKQEYHNLIEPDSLIYIILNEILLVQRNILSYNLINSDYQEIFVIPKVDNDGDKSLNDSQINEGSQRKLIQEIIQYYIKIGETEKIPILKNFLEQLESEMNKYFQELKQFKEDIIIKDLDDQINEFRKIQIGCAEQCPFCGRKCDQNVLKKHRHKCSTGHQIRSMKGILIDNKLSLLTCEEWQDDYNIFVQQDKQLKKWKDLKLKYKNWNFCNYKDNQDLSIHQLNYQNYWNNRVGKIICNFLNCRFFPKMINEFNFFHHYIFVIDESGSMAGQKWKIMLEVYEQCFTELQKIPNNRITVIQFSDDARFIIGHDQPEKIQTSELVRQFNMMSGGTNFENAFLLLFYAIQKFIAEFDFQTILFYTDGDADFPKISMDLFSQIQQELRQKIDILICSEVQESKSLQKVCNIFQQKMGKGMIKENVSIEQLGKILNEKICQKY</sequence>
<dbReference type="InterPro" id="IPR002035">
    <property type="entry name" value="VWF_A"/>
</dbReference>
<dbReference type="CDD" id="cd00198">
    <property type="entry name" value="vWFA"/>
    <property type="match status" value="1"/>
</dbReference>
<dbReference type="PROSITE" id="PS50234">
    <property type="entry name" value="VWFA"/>
    <property type="match status" value="1"/>
</dbReference>
<proteinExistence type="predicted"/>
<comment type="caution">
    <text evidence="2">The sequence shown here is derived from an EMBL/GenBank/DDBJ whole genome shotgun (WGS) entry which is preliminary data.</text>
</comment>
<organism evidence="2 3">
    <name type="scientific">Paramecium sonneborni</name>
    <dbReference type="NCBI Taxonomy" id="65129"/>
    <lineage>
        <taxon>Eukaryota</taxon>
        <taxon>Sar</taxon>
        <taxon>Alveolata</taxon>
        <taxon>Ciliophora</taxon>
        <taxon>Intramacronucleata</taxon>
        <taxon>Oligohymenophorea</taxon>
        <taxon>Peniculida</taxon>
        <taxon>Parameciidae</taxon>
        <taxon>Paramecium</taxon>
    </lineage>
</organism>
<evidence type="ECO:0000313" key="3">
    <source>
        <dbReference type="Proteomes" id="UP000692954"/>
    </source>
</evidence>
<dbReference type="AlphaFoldDB" id="A0A8S1KRX6"/>
<feature type="domain" description="VWFA" evidence="1">
    <location>
        <begin position="1098"/>
        <end position="1274"/>
    </location>
</feature>
<reference evidence="2" key="1">
    <citation type="submission" date="2021-01" db="EMBL/GenBank/DDBJ databases">
        <authorList>
            <consortium name="Genoscope - CEA"/>
            <person name="William W."/>
        </authorList>
    </citation>
    <scope>NUCLEOTIDE SEQUENCE</scope>
</reference>
<protein>
    <recommendedName>
        <fullName evidence="1">VWFA domain-containing protein</fullName>
    </recommendedName>
</protein>
<dbReference type="Proteomes" id="UP000692954">
    <property type="component" value="Unassembled WGS sequence"/>
</dbReference>
<dbReference type="OrthoDB" id="298592at2759"/>
<keyword evidence="3" id="KW-1185">Reference proteome</keyword>
<name>A0A8S1KRX6_9CILI</name>
<evidence type="ECO:0000313" key="2">
    <source>
        <dbReference type="EMBL" id="CAD8058260.1"/>
    </source>
</evidence>
<evidence type="ECO:0000259" key="1">
    <source>
        <dbReference type="PROSITE" id="PS50234"/>
    </source>
</evidence>
<dbReference type="Pfam" id="PF13519">
    <property type="entry name" value="VWA_2"/>
    <property type="match status" value="1"/>
</dbReference>
<accession>A0A8S1KRX6</accession>